<name>F4NRL3_BATDJ</name>
<dbReference type="HOGENOM" id="CLU_034027_3_2_1"/>
<dbReference type="GO" id="GO:0005737">
    <property type="term" value="C:cytoplasm"/>
    <property type="evidence" value="ECO:0000318"/>
    <property type="project" value="GO_Central"/>
</dbReference>
<reference evidence="4 5" key="1">
    <citation type="submission" date="2009-12" db="EMBL/GenBank/DDBJ databases">
        <title>The draft genome of Batrachochytrium dendrobatidis.</title>
        <authorList>
            <consortium name="US DOE Joint Genome Institute (JGI-PGF)"/>
            <person name="Kuo A."/>
            <person name="Salamov A."/>
            <person name="Schmutz J."/>
            <person name="Lucas S."/>
            <person name="Pitluck S."/>
            <person name="Rosenblum E."/>
            <person name="Stajich J."/>
            <person name="Eisen M."/>
            <person name="Grigoriev I.V."/>
        </authorList>
    </citation>
    <scope>NUCLEOTIDE SEQUENCE [LARGE SCALE GENOMIC DNA]</scope>
    <source>
        <strain evidence="5">JAM81 / FGSC 10211</strain>
    </source>
</reference>
<dbReference type="SMART" id="SM01085">
    <property type="entry name" value="CK_II_beta"/>
    <property type="match status" value="1"/>
</dbReference>
<comment type="function">
    <text evidence="2 3">Regulatory subunit of casein kinase II/CK2. As part of the kinase complex regulates the basal catalytic activity of the alpha subunit a constitutively active serine/threonine-protein kinase that phosphorylates a large number of substrates containing acidic residues C-terminal to the phosphorylated serine or threonine.</text>
</comment>
<dbReference type="GO" id="GO:0034456">
    <property type="term" value="C:UTP-C complex"/>
    <property type="evidence" value="ECO:0000318"/>
    <property type="project" value="GO_Central"/>
</dbReference>
<comment type="similarity">
    <text evidence="1 3">Belongs to the casein kinase 2 subunit beta family.</text>
</comment>
<dbReference type="InterPro" id="IPR035991">
    <property type="entry name" value="Casein_kinase_II_beta-like"/>
</dbReference>
<dbReference type="Gene3D" id="1.10.1820.10">
    <property type="entry name" value="protein kinase ck2 holoenzyme, chain C, domain 1"/>
    <property type="match status" value="1"/>
</dbReference>
<dbReference type="FunCoup" id="F4NRL3">
    <property type="interactions" value="444"/>
</dbReference>
<keyword evidence="5" id="KW-1185">Reference proteome</keyword>
<dbReference type="InParanoid" id="F4NRL3"/>
<comment type="subunit">
    <text evidence="3">Tetramer of two alpha and two beta subunits.</text>
</comment>
<dbReference type="PANTHER" id="PTHR11740:SF39">
    <property type="entry name" value="CASEIN KINASE II SUBUNIT BETA"/>
    <property type="match status" value="1"/>
</dbReference>
<dbReference type="SUPFAM" id="SSF57798">
    <property type="entry name" value="Casein kinase II beta subunit"/>
    <property type="match status" value="1"/>
</dbReference>
<dbReference type="STRING" id="684364.F4NRL3"/>
<evidence type="ECO:0000313" key="4">
    <source>
        <dbReference type="EMBL" id="EGF83749.1"/>
    </source>
</evidence>
<dbReference type="InterPro" id="IPR016149">
    <property type="entry name" value="Casein_kin_II_reg-sub_N"/>
</dbReference>
<accession>F4NRL3</accession>
<proteinExistence type="inferred from homology"/>
<dbReference type="AlphaFoldDB" id="F4NRL3"/>
<dbReference type="Pfam" id="PF01214">
    <property type="entry name" value="CK_II_beta"/>
    <property type="match status" value="1"/>
</dbReference>
<dbReference type="InterPro" id="IPR000704">
    <property type="entry name" value="Casein_kinase_II_reg-sub"/>
</dbReference>
<dbReference type="FunFam" id="1.10.1820.10:FF:000005">
    <property type="entry name" value="Casein kinase II subunit beta"/>
    <property type="match status" value="1"/>
</dbReference>
<dbReference type="GO" id="GO:0005956">
    <property type="term" value="C:protein kinase CK2 complex"/>
    <property type="evidence" value="ECO:0000318"/>
    <property type="project" value="GO_Central"/>
</dbReference>
<gene>
    <name evidence="4" type="ORF">BATDEDRAFT_15229</name>
</gene>
<dbReference type="PROSITE" id="PS01101">
    <property type="entry name" value="CK2_BETA"/>
    <property type="match status" value="1"/>
</dbReference>
<protein>
    <recommendedName>
        <fullName evidence="3">Casein kinase II subunit beta</fullName>
        <shortName evidence="3">CK II beta</shortName>
    </recommendedName>
</protein>
<sequence>MNSESPNGSEISNSTWIEWFLSLRGNEFFCEIDEEYILDRFNLAGLHAEVKYYSQAFELITDSLEDELDPAMWDEVEKSARHLYGLIHARFVITNRGLSKMLEKFKACEFGRCPRVFCHNQTVLPVGLSDSCGNKGVKLYCPRCEDVYSPISKKHAAVDGAYFGTSLPHLLLQMFPTMAPQKTIERYVPRIFGFRLHQFAEEQRKQDHIREDIARMAQGFEE</sequence>
<dbReference type="GO" id="GO:0019887">
    <property type="term" value="F:protein kinase regulator activity"/>
    <property type="evidence" value="ECO:0000318"/>
    <property type="project" value="GO_Central"/>
</dbReference>
<dbReference type="Gene3D" id="2.20.25.20">
    <property type="match status" value="1"/>
</dbReference>
<dbReference type="Proteomes" id="UP000007241">
    <property type="component" value="Unassembled WGS sequence"/>
</dbReference>
<dbReference type="GO" id="GO:0006359">
    <property type="term" value="P:regulation of transcription by RNA polymerase III"/>
    <property type="evidence" value="ECO:0000318"/>
    <property type="project" value="GO_Central"/>
</dbReference>
<dbReference type="OMA" id="DADFGRC"/>
<dbReference type="PRINTS" id="PR00472">
    <property type="entry name" value="CASNKINASEII"/>
</dbReference>
<evidence type="ECO:0000256" key="3">
    <source>
        <dbReference type="RuleBase" id="RU361268"/>
    </source>
</evidence>
<dbReference type="PANTHER" id="PTHR11740">
    <property type="entry name" value="CASEIN KINASE II SUBUNIT BETA"/>
    <property type="match status" value="1"/>
</dbReference>
<evidence type="ECO:0000256" key="1">
    <source>
        <dbReference type="ARBA" id="ARBA00006941"/>
    </source>
</evidence>
<evidence type="ECO:0000313" key="5">
    <source>
        <dbReference type="Proteomes" id="UP000007241"/>
    </source>
</evidence>
<dbReference type="GeneID" id="18237048"/>
<dbReference type="OrthoDB" id="3971593at2759"/>
<dbReference type="RefSeq" id="XP_006675102.1">
    <property type="nucleotide sequence ID" value="XM_006675039.1"/>
</dbReference>
<dbReference type="FunFam" id="2.20.25.20:FF:000001">
    <property type="entry name" value="Casein kinase II subunit beta"/>
    <property type="match status" value="1"/>
</dbReference>
<evidence type="ECO:0000256" key="2">
    <source>
        <dbReference type="ARBA" id="ARBA00045899"/>
    </source>
</evidence>
<dbReference type="EMBL" id="GL882879">
    <property type="protein sequence ID" value="EGF83749.1"/>
    <property type="molecule type" value="Genomic_DNA"/>
</dbReference>
<organism evidence="4 5">
    <name type="scientific">Batrachochytrium dendrobatidis (strain JAM81 / FGSC 10211)</name>
    <name type="common">Frog chytrid fungus</name>
    <dbReference type="NCBI Taxonomy" id="684364"/>
    <lineage>
        <taxon>Eukaryota</taxon>
        <taxon>Fungi</taxon>
        <taxon>Fungi incertae sedis</taxon>
        <taxon>Chytridiomycota</taxon>
        <taxon>Chytridiomycota incertae sedis</taxon>
        <taxon>Chytridiomycetes</taxon>
        <taxon>Rhizophydiales</taxon>
        <taxon>Rhizophydiales incertae sedis</taxon>
        <taxon>Batrachochytrium</taxon>
    </lineage>
</organism>